<protein>
    <recommendedName>
        <fullName evidence="2">PHP domain-containing protein</fullName>
    </recommendedName>
</protein>
<evidence type="ECO:0000313" key="1">
    <source>
        <dbReference type="EMBL" id="GAG69318.1"/>
    </source>
</evidence>
<sequence length="373" mass="43148">MVVEIDNKIIKYQELLNDRDPKKRLNNLESILKRESGKLVRKQLDYYINNHIHTTFSFSYYTPVMSMWMSSRYGLQIAGIMDHNTISGAREFMLAGKIAGIPTTKGVECRADFSKTLLKGRFINNPDQRSIAYVAIHGISDCQIDRINSFFAKYRRERNKRNILMVQRLNEILEPVSLSLDFYHDVLSLSYAQYGGTVTERHILFVLARKIMTRFSKGREVIEFLQNKLKIKISNRNLTYLEDKKNDFYAYDILNVLKSNLVEKFYIDATTECPDVKDVLTLADETGSISAYAYLGDVTESVTGDKKAQKFEDAYLELLFDVIKELGFKAVTYMPTRNSITQIKRVQCLCKKYGFFQISGEDINSPRQSFICE</sequence>
<proteinExistence type="predicted"/>
<dbReference type="InterPro" id="IPR016195">
    <property type="entry name" value="Pol/histidinol_Pase-like"/>
</dbReference>
<feature type="non-terminal residue" evidence="1">
    <location>
        <position position="373"/>
    </location>
</feature>
<dbReference type="SUPFAM" id="SSF89550">
    <property type="entry name" value="PHP domain-like"/>
    <property type="match status" value="1"/>
</dbReference>
<evidence type="ECO:0008006" key="2">
    <source>
        <dbReference type="Google" id="ProtNLM"/>
    </source>
</evidence>
<comment type="caution">
    <text evidence="1">The sequence shown here is derived from an EMBL/GenBank/DDBJ whole genome shotgun (WGS) entry which is preliminary data.</text>
</comment>
<dbReference type="EMBL" id="BART01002873">
    <property type="protein sequence ID" value="GAG69318.1"/>
    <property type="molecule type" value="Genomic_DNA"/>
</dbReference>
<dbReference type="AlphaFoldDB" id="X1A9B6"/>
<organism evidence="1">
    <name type="scientific">marine sediment metagenome</name>
    <dbReference type="NCBI Taxonomy" id="412755"/>
    <lineage>
        <taxon>unclassified sequences</taxon>
        <taxon>metagenomes</taxon>
        <taxon>ecological metagenomes</taxon>
    </lineage>
</organism>
<name>X1A9B6_9ZZZZ</name>
<gene>
    <name evidence="1" type="ORF">S01H4_08388</name>
</gene>
<accession>X1A9B6</accession>
<reference evidence="1" key="1">
    <citation type="journal article" date="2014" name="Front. Microbiol.">
        <title>High frequency of phylogenetically diverse reductive dehalogenase-homologous genes in deep subseafloor sedimentary metagenomes.</title>
        <authorList>
            <person name="Kawai M."/>
            <person name="Futagami T."/>
            <person name="Toyoda A."/>
            <person name="Takaki Y."/>
            <person name="Nishi S."/>
            <person name="Hori S."/>
            <person name="Arai W."/>
            <person name="Tsubouchi T."/>
            <person name="Morono Y."/>
            <person name="Uchiyama I."/>
            <person name="Ito T."/>
            <person name="Fujiyama A."/>
            <person name="Inagaki F."/>
            <person name="Takami H."/>
        </authorList>
    </citation>
    <scope>NUCLEOTIDE SEQUENCE</scope>
    <source>
        <strain evidence="1">Expedition CK06-06</strain>
    </source>
</reference>
<dbReference type="Gene3D" id="3.20.20.140">
    <property type="entry name" value="Metal-dependent hydrolases"/>
    <property type="match status" value="1"/>
</dbReference>